<dbReference type="PANTHER" id="PTHR33048:SF167">
    <property type="entry name" value="INTEGRAL MEMBRANE PROTEIN"/>
    <property type="match status" value="1"/>
</dbReference>
<evidence type="ECO:0000259" key="8">
    <source>
        <dbReference type="Pfam" id="PF20684"/>
    </source>
</evidence>
<evidence type="ECO:0000256" key="2">
    <source>
        <dbReference type="ARBA" id="ARBA00022692"/>
    </source>
</evidence>
<reference evidence="9 10" key="1">
    <citation type="journal article" date="2023" name="IMA Fungus">
        <title>Comparative genomic study of the Penicillium genus elucidates a diverse pangenome and 15 lateral gene transfer events.</title>
        <authorList>
            <person name="Petersen C."/>
            <person name="Sorensen T."/>
            <person name="Nielsen M.R."/>
            <person name="Sondergaard T.E."/>
            <person name="Sorensen J.L."/>
            <person name="Fitzpatrick D.A."/>
            <person name="Frisvad J.C."/>
            <person name="Nielsen K.L."/>
        </authorList>
    </citation>
    <scope>NUCLEOTIDE SEQUENCE [LARGE SCALE GENOMIC DNA]</scope>
    <source>
        <strain evidence="9 10">IBT 35679</strain>
    </source>
</reference>
<keyword evidence="10" id="KW-1185">Reference proteome</keyword>
<keyword evidence="3 7" id="KW-1133">Transmembrane helix</keyword>
<comment type="similarity">
    <text evidence="5">Belongs to the SAT4 family.</text>
</comment>
<evidence type="ECO:0000256" key="6">
    <source>
        <dbReference type="SAM" id="MobiDB-lite"/>
    </source>
</evidence>
<evidence type="ECO:0000256" key="1">
    <source>
        <dbReference type="ARBA" id="ARBA00004141"/>
    </source>
</evidence>
<evidence type="ECO:0000313" key="9">
    <source>
        <dbReference type="EMBL" id="KAJ5552476.1"/>
    </source>
</evidence>
<gene>
    <name evidence="9" type="ORF">N7494_001854</name>
</gene>
<feature type="transmembrane region" description="Helical" evidence="7">
    <location>
        <begin position="57"/>
        <end position="76"/>
    </location>
</feature>
<dbReference type="InterPro" id="IPR052337">
    <property type="entry name" value="SAT4-like"/>
</dbReference>
<feature type="region of interest" description="Disordered" evidence="6">
    <location>
        <begin position="368"/>
        <end position="387"/>
    </location>
</feature>
<comment type="caution">
    <text evidence="9">The sequence shown here is derived from an EMBL/GenBank/DDBJ whole genome shotgun (WGS) entry which is preliminary data.</text>
</comment>
<feature type="region of interest" description="Disordered" evidence="6">
    <location>
        <begin position="298"/>
        <end position="321"/>
    </location>
</feature>
<dbReference type="PANTHER" id="PTHR33048">
    <property type="entry name" value="PTH11-LIKE INTEGRAL MEMBRANE PROTEIN (AFU_ORTHOLOGUE AFUA_5G11245)"/>
    <property type="match status" value="1"/>
</dbReference>
<protein>
    <recommendedName>
        <fullName evidence="8">Rhodopsin domain-containing protein</fullName>
    </recommendedName>
</protein>
<feature type="transmembrane region" description="Helical" evidence="7">
    <location>
        <begin position="180"/>
        <end position="207"/>
    </location>
</feature>
<accession>A0AAD6GJM4</accession>
<dbReference type="InterPro" id="IPR049326">
    <property type="entry name" value="Rhodopsin_dom_fungi"/>
</dbReference>
<dbReference type="EMBL" id="JAQIZZ010000002">
    <property type="protein sequence ID" value="KAJ5552476.1"/>
    <property type="molecule type" value="Genomic_DNA"/>
</dbReference>
<feature type="domain" description="Rhodopsin" evidence="8">
    <location>
        <begin position="41"/>
        <end position="283"/>
    </location>
</feature>
<evidence type="ECO:0000256" key="3">
    <source>
        <dbReference type="ARBA" id="ARBA00022989"/>
    </source>
</evidence>
<dbReference type="Proteomes" id="UP001220324">
    <property type="component" value="Unassembled WGS sequence"/>
</dbReference>
<evidence type="ECO:0000256" key="4">
    <source>
        <dbReference type="ARBA" id="ARBA00023136"/>
    </source>
</evidence>
<feature type="transmembrane region" description="Helical" evidence="7">
    <location>
        <begin position="219"/>
        <end position="244"/>
    </location>
</feature>
<feature type="compositionally biased region" description="Basic and acidic residues" evidence="6">
    <location>
        <begin position="375"/>
        <end position="387"/>
    </location>
</feature>
<keyword evidence="4 7" id="KW-0472">Membrane</keyword>
<feature type="transmembrane region" description="Helical" evidence="7">
    <location>
        <begin position="24"/>
        <end position="45"/>
    </location>
</feature>
<keyword evidence="2 7" id="KW-0812">Transmembrane</keyword>
<dbReference type="Pfam" id="PF20684">
    <property type="entry name" value="Fung_rhodopsin"/>
    <property type="match status" value="1"/>
</dbReference>
<feature type="transmembrane region" description="Helical" evidence="7">
    <location>
        <begin position="134"/>
        <end position="160"/>
    </location>
</feature>
<feature type="transmembrane region" description="Helical" evidence="7">
    <location>
        <begin position="256"/>
        <end position="277"/>
    </location>
</feature>
<organism evidence="9 10">
    <name type="scientific">Penicillium frequentans</name>
    <dbReference type="NCBI Taxonomy" id="3151616"/>
    <lineage>
        <taxon>Eukaryota</taxon>
        <taxon>Fungi</taxon>
        <taxon>Dikarya</taxon>
        <taxon>Ascomycota</taxon>
        <taxon>Pezizomycotina</taxon>
        <taxon>Eurotiomycetes</taxon>
        <taxon>Eurotiomycetidae</taxon>
        <taxon>Eurotiales</taxon>
        <taxon>Aspergillaceae</taxon>
        <taxon>Penicillium</taxon>
    </lineage>
</organism>
<feature type="transmembrane region" description="Helical" evidence="7">
    <location>
        <begin position="104"/>
        <end position="127"/>
    </location>
</feature>
<sequence>MAPSAISIVARGSASVDENHLPQILVVQTIFTFLAVTAVALRLYVRIRLIKNPGYDDWTMLIAALCALGGWILYIFEAAHGLGHSDAWFDAGNGEEKKVTQGTFWQSIVCSSLGIAMLKISIALNLLRLSPARWYVYCLWTSTVVVVAYCFLGAMALFLYCSPMSAYWTQAPGSHCYSVNLFVTFALVNTSFNIFTDVLFATIPIPIIWVLKMSRKVRLYLIGILSLGYVAVIFGIMNAIYQIAFPSSTDQYLNDWILFWATAQFNVGILAACIPSLKPIVSRVLKLSEYSNSYPPSRNIYGSRSRSRRVPKNTGGSIHTLGGSSGNRIWSTHRGDLYALQELGSRDSGERGHEYHPNGEYSATAAYDGEWPLSGDKHQQNNGEKEGIEGIEGIVKTTEVIIN</sequence>
<comment type="subcellular location">
    <subcellularLocation>
        <location evidence="1">Membrane</location>
        <topology evidence="1">Multi-pass membrane protein</topology>
    </subcellularLocation>
</comment>
<dbReference type="AlphaFoldDB" id="A0AAD6GJM4"/>
<evidence type="ECO:0000313" key="10">
    <source>
        <dbReference type="Proteomes" id="UP001220324"/>
    </source>
</evidence>
<dbReference type="GO" id="GO:0016020">
    <property type="term" value="C:membrane"/>
    <property type="evidence" value="ECO:0007669"/>
    <property type="project" value="UniProtKB-SubCell"/>
</dbReference>
<evidence type="ECO:0000256" key="7">
    <source>
        <dbReference type="SAM" id="Phobius"/>
    </source>
</evidence>
<proteinExistence type="inferred from homology"/>
<name>A0AAD6GJM4_9EURO</name>
<evidence type="ECO:0000256" key="5">
    <source>
        <dbReference type="ARBA" id="ARBA00038359"/>
    </source>
</evidence>